<organism evidence="1 2">
    <name type="scientific">Endozoicomonas montiporae</name>
    <dbReference type="NCBI Taxonomy" id="1027273"/>
    <lineage>
        <taxon>Bacteria</taxon>
        <taxon>Pseudomonadati</taxon>
        <taxon>Pseudomonadota</taxon>
        <taxon>Gammaproteobacteria</taxon>
        <taxon>Oceanospirillales</taxon>
        <taxon>Endozoicomonadaceae</taxon>
        <taxon>Endozoicomonas</taxon>
    </lineage>
</organism>
<dbReference type="RefSeq" id="WP_034878272.1">
    <property type="nucleotide sequence ID" value="NZ_JOKG01000004.1"/>
</dbReference>
<dbReference type="EMBL" id="JOKG01000004">
    <property type="protein sequence ID" value="KEQ12861.1"/>
    <property type="molecule type" value="Genomic_DNA"/>
</dbReference>
<protein>
    <submittedName>
        <fullName evidence="1">Uncharacterized protein</fullName>
    </submittedName>
</protein>
<comment type="caution">
    <text evidence="1">The sequence shown here is derived from an EMBL/GenBank/DDBJ whole genome shotgun (WGS) entry which is preliminary data.</text>
</comment>
<evidence type="ECO:0000313" key="2">
    <source>
        <dbReference type="Proteomes" id="UP000028006"/>
    </source>
</evidence>
<reference evidence="1 2" key="1">
    <citation type="submission" date="2014-06" db="EMBL/GenBank/DDBJ databases">
        <title>Whole Genome Sequences of Three Symbiotic Endozoicomonas Bacteria.</title>
        <authorList>
            <person name="Neave M.J."/>
            <person name="Apprill A."/>
            <person name="Voolstra C.R."/>
        </authorList>
    </citation>
    <scope>NUCLEOTIDE SEQUENCE [LARGE SCALE GENOMIC DNA]</scope>
    <source>
        <strain evidence="1 2">LMG 24815</strain>
    </source>
</reference>
<name>A0A081N338_9GAMM</name>
<dbReference type="AlphaFoldDB" id="A0A081N338"/>
<evidence type="ECO:0000313" key="1">
    <source>
        <dbReference type="EMBL" id="KEQ12861.1"/>
    </source>
</evidence>
<gene>
    <name evidence="1" type="ORF">GZ77_20690</name>
</gene>
<accession>A0A081N338</accession>
<dbReference type="Proteomes" id="UP000028006">
    <property type="component" value="Unassembled WGS sequence"/>
</dbReference>
<sequence>MKKTDRKAIKKEIAPAALSSEEAALYLGLSKCDLDQSRISGDLSGLIPPRFIRIGRRVRYRMSDLEQWLNSHDNFTTLAEESSS</sequence>
<keyword evidence="2" id="KW-1185">Reference proteome</keyword>
<proteinExistence type="predicted"/>